<dbReference type="PANTHER" id="PTHR33221:SF15">
    <property type="entry name" value="HTH-TYPE TRANSCRIPTIONAL REGULATOR YWGB-RELATED"/>
    <property type="match status" value="1"/>
</dbReference>
<reference evidence="1 2" key="1">
    <citation type="submission" date="2022-06" db="EMBL/GenBank/DDBJ databases">
        <title>Fructobacillus taiwanensis sp. nov., isolated from the honeybee.</title>
        <authorList>
            <person name="Chen Y.-S."/>
            <person name="Wang L.-T."/>
            <person name="Lee Y.-S."/>
            <person name="Chang Y.-C."/>
            <person name="Wu H.-C."/>
            <person name="Liao C.-Y."/>
            <person name="Chen W.-H."/>
            <person name="Deng J.-N."/>
            <person name="Wang Y.-H."/>
        </authorList>
    </citation>
    <scope>NUCLEOTIDE SEQUENCE [LARGE SCALE GENOMIC DNA]</scope>
    <source>
        <strain evidence="1 2">W13</strain>
    </source>
</reference>
<sequence length="151" mass="17036">MKPSLKLTNAVHILVYIANTKPGERVVSKDIAQSVNTNPSRVRALMSDLFSAGLIEREEDENFGRPKLAKKPEDISMADILEAINEDAKVFPLDTKVSDDCEVAKKINPTLSFYYDQMEEHLLSLIKDMRFSDILDRFYADENALSALKEA</sequence>
<comment type="caution">
    <text evidence="1">The sequence shown here is derived from an EMBL/GenBank/DDBJ whole genome shotgun (WGS) entry which is preliminary data.</text>
</comment>
<keyword evidence="2" id="KW-1185">Reference proteome</keyword>
<dbReference type="PANTHER" id="PTHR33221">
    <property type="entry name" value="WINGED HELIX-TURN-HELIX TRANSCRIPTIONAL REGULATOR, RRF2 FAMILY"/>
    <property type="match status" value="1"/>
</dbReference>
<dbReference type="InterPro" id="IPR036390">
    <property type="entry name" value="WH_DNA-bd_sf"/>
</dbReference>
<dbReference type="InterPro" id="IPR000944">
    <property type="entry name" value="Tscrpt_reg_Rrf2"/>
</dbReference>
<dbReference type="SUPFAM" id="SSF46785">
    <property type="entry name" value="Winged helix' DNA-binding domain"/>
    <property type="match status" value="1"/>
</dbReference>
<dbReference type="EMBL" id="JAMWYK010000002">
    <property type="protein sequence ID" value="MCO0832129.1"/>
    <property type="molecule type" value="Genomic_DNA"/>
</dbReference>
<evidence type="ECO:0000313" key="1">
    <source>
        <dbReference type="EMBL" id="MCO0832129.1"/>
    </source>
</evidence>
<name>A0ABT0ZQ57_9LACO</name>
<dbReference type="Gene3D" id="1.10.10.10">
    <property type="entry name" value="Winged helix-like DNA-binding domain superfamily/Winged helix DNA-binding domain"/>
    <property type="match status" value="1"/>
</dbReference>
<proteinExistence type="predicted"/>
<dbReference type="Pfam" id="PF02082">
    <property type="entry name" value="Rrf2"/>
    <property type="match status" value="1"/>
</dbReference>
<dbReference type="RefSeq" id="WP_252442978.1">
    <property type="nucleotide sequence ID" value="NZ_JAMWYK010000002.1"/>
</dbReference>
<protein>
    <submittedName>
        <fullName evidence="1">Rrf2 family transcriptional regulator</fullName>
    </submittedName>
</protein>
<organism evidence="1 2">
    <name type="scientific">Fructobacillus apis</name>
    <dbReference type="NCBI Taxonomy" id="2935017"/>
    <lineage>
        <taxon>Bacteria</taxon>
        <taxon>Bacillati</taxon>
        <taxon>Bacillota</taxon>
        <taxon>Bacilli</taxon>
        <taxon>Lactobacillales</taxon>
        <taxon>Lactobacillaceae</taxon>
        <taxon>Fructobacillus</taxon>
    </lineage>
</organism>
<dbReference type="PROSITE" id="PS51197">
    <property type="entry name" value="HTH_RRF2_2"/>
    <property type="match status" value="1"/>
</dbReference>
<gene>
    <name evidence="1" type="ORF">NFX39_03375</name>
</gene>
<accession>A0ABT0ZQ57</accession>
<dbReference type="InterPro" id="IPR036388">
    <property type="entry name" value="WH-like_DNA-bd_sf"/>
</dbReference>
<evidence type="ECO:0000313" key="2">
    <source>
        <dbReference type="Proteomes" id="UP001523234"/>
    </source>
</evidence>
<dbReference type="Proteomes" id="UP001523234">
    <property type="component" value="Unassembled WGS sequence"/>
</dbReference>